<keyword evidence="2 5" id="KW-0863">Zinc-finger</keyword>
<keyword evidence="7" id="KW-1185">Reference proteome</keyword>
<accession>A0ABM4DLK5</accession>
<keyword evidence="4 5" id="KW-0238">DNA-binding</keyword>
<gene>
    <name evidence="8" type="primary">LOC136091647</name>
</gene>
<dbReference type="SMART" id="SM00980">
    <property type="entry name" value="THAP"/>
    <property type="match status" value="1"/>
</dbReference>
<sequence length="164" mass="19110">MPSFCAAINCGNKSGKNCKDISFFRFPKDEKRCQWVINCRRKDLDEKDFVFLNKNFYLCSNHFENTMCYSTNNNGKRLLQSAIPTIFNIPNPPPLVDSKRKSPVERHSFPAKKQVVCLPVNSDSNLENKMSTNKINFNKLQRLLLSLRVKNSRLRKQVRHLKSK</sequence>
<evidence type="ECO:0000256" key="2">
    <source>
        <dbReference type="ARBA" id="ARBA00022771"/>
    </source>
</evidence>
<evidence type="ECO:0000259" key="6">
    <source>
        <dbReference type="PROSITE" id="PS50950"/>
    </source>
</evidence>
<evidence type="ECO:0000313" key="7">
    <source>
        <dbReference type="Proteomes" id="UP001652625"/>
    </source>
</evidence>
<dbReference type="SUPFAM" id="SSF57716">
    <property type="entry name" value="Glucocorticoid receptor-like (DNA-binding domain)"/>
    <property type="match status" value="1"/>
</dbReference>
<dbReference type="Proteomes" id="UP001652625">
    <property type="component" value="Chromosome 15"/>
</dbReference>
<dbReference type="Pfam" id="PF05485">
    <property type="entry name" value="THAP"/>
    <property type="match status" value="1"/>
</dbReference>
<proteinExistence type="predicted"/>
<feature type="domain" description="THAP-type" evidence="6">
    <location>
        <begin position="1"/>
        <end position="87"/>
    </location>
</feature>
<evidence type="ECO:0000256" key="4">
    <source>
        <dbReference type="ARBA" id="ARBA00023125"/>
    </source>
</evidence>
<reference evidence="8" key="1">
    <citation type="submission" date="2025-08" db="UniProtKB">
        <authorList>
            <consortium name="RefSeq"/>
        </authorList>
    </citation>
    <scope>IDENTIFICATION</scope>
</reference>
<dbReference type="InterPro" id="IPR026521">
    <property type="entry name" value="THAP2"/>
</dbReference>
<evidence type="ECO:0000256" key="3">
    <source>
        <dbReference type="ARBA" id="ARBA00022833"/>
    </source>
</evidence>
<dbReference type="RefSeq" id="XP_065675426.1">
    <property type="nucleotide sequence ID" value="XM_065819354.1"/>
</dbReference>
<evidence type="ECO:0000256" key="5">
    <source>
        <dbReference type="PROSITE-ProRule" id="PRU00309"/>
    </source>
</evidence>
<keyword evidence="1" id="KW-0479">Metal-binding</keyword>
<dbReference type="GeneID" id="136091647"/>
<dbReference type="PANTHER" id="PTHR47696">
    <property type="entry name" value="THAP DOMAIN-CONTAINING PROTEIN 2"/>
    <property type="match status" value="1"/>
</dbReference>
<name>A0ABM4DLK5_HYDVU</name>
<organism evidence="7 8">
    <name type="scientific">Hydra vulgaris</name>
    <name type="common">Hydra</name>
    <name type="synonym">Hydra attenuata</name>
    <dbReference type="NCBI Taxonomy" id="6087"/>
    <lineage>
        <taxon>Eukaryota</taxon>
        <taxon>Metazoa</taxon>
        <taxon>Cnidaria</taxon>
        <taxon>Hydrozoa</taxon>
        <taxon>Hydroidolina</taxon>
        <taxon>Anthoathecata</taxon>
        <taxon>Aplanulata</taxon>
        <taxon>Hydridae</taxon>
        <taxon>Hydra</taxon>
    </lineage>
</organism>
<dbReference type="PROSITE" id="PS50950">
    <property type="entry name" value="ZF_THAP"/>
    <property type="match status" value="1"/>
</dbReference>
<dbReference type="PANTHER" id="PTHR47696:SF1">
    <property type="entry name" value="THAP DOMAIN-CONTAINING PROTEIN 2"/>
    <property type="match status" value="1"/>
</dbReference>
<evidence type="ECO:0000256" key="1">
    <source>
        <dbReference type="ARBA" id="ARBA00022723"/>
    </source>
</evidence>
<dbReference type="SMART" id="SM00692">
    <property type="entry name" value="DM3"/>
    <property type="match status" value="1"/>
</dbReference>
<keyword evidence="3" id="KW-0862">Zinc</keyword>
<dbReference type="InterPro" id="IPR006612">
    <property type="entry name" value="THAP_Znf"/>
</dbReference>
<evidence type="ECO:0000313" key="8">
    <source>
        <dbReference type="RefSeq" id="XP_065675426.1"/>
    </source>
</evidence>
<protein>
    <submittedName>
        <fullName evidence="8">52 kDa repressor of the inhibitor of the protein kinase-like</fullName>
    </submittedName>
</protein>